<accession>A0ABP3WNM9</accession>
<organism evidence="3 4">
    <name type="scientific">Aliiglaciecola litoralis</name>
    <dbReference type="NCBI Taxonomy" id="582857"/>
    <lineage>
        <taxon>Bacteria</taxon>
        <taxon>Pseudomonadati</taxon>
        <taxon>Pseudomonadota</taxon>
        <taxon>Gammaproteobacteria</taxon>
        <taxon>Alteromonadales</taxon>
        <taxon>Alteromonadaceae</taxon>
        <taxon>Aliiglaciecola</taxon>
    </lineage>
</organism>
<dbReference type="EMBL" id="BAAAFD010000002">
    <property type="protein sequence ID" value="GAA0854082.1"/>
    <property type="molecule type" value="Genomic_DNA"/>
</dbReference>
<dbReference type="InterPro" id="IPR009003">
    <property type="entry name" value="Peptidase_S1_PA"/>
</dbReference>
<dbReference type="PRINTS" id="PR00722">
    <property type="entry name" value="CHYMOTRYPSIN"/>
</dbReference>
<keyword evidence="1" id="KW-1015">Disulfide bond</keyword>
<dbReference type="Gene3D" id="2.40.10.10">
    <property type="entry name" value="Trypsin-like serine proteases"/>
    <property type="match status" value="1"/>
</dbReference>
<dbReference type="SUPFAM" id="SSF50494">
    <property type="entry name" value="Trypsin-like serine proteases"/>
    <property type="match status" value="1"/>
</dbReference>
<dbReference type="SMART" id="SM00020">
    <property type="entry name" value="Tryp_SPc"/>
    <property type="match status" value="1"/>
</dbReference>
<dbReference type="Pfam" id="PF00089">
    <property type="entry name" value="Trypsin"/>
    <property type="match status" value="1"/>
</dbReference>
<dbReference type="PANTHER" id="PTHR24253:SF153">
    <property type="entry name" value="SERINE PROTEASE HEPSIN"/>
    <property type="match status" value="1"/>
</dbReference>
<dbReference type="Proteomes" id="UP001500359">
    <property type="component" value="Unassembled WGS sequence"/>
</dbReference>
<reference evidence="4" key="1">
    <citation type="journal article" date="2019" name="Int. J. Syst. Evol. Microbiol.">
        <title>The Global Catalogue of Microorganisms (GCM) 10K type strain sequencing project: providing services to taxonomists for standard genome sequencing and annotation.</title>
        <authorList>
            <consortium name="The Broad Institute Genomics Platform"/>
            <consortium name="The Broad Institute Genome Sequencing Center for Infectious Disease"/>
            <person name="Wu L."/>
            <person name="Ma J."/>
        </authorList>
    </citation>
    <scope>NUCLEOTIDE SEQUENCE [LARGE SCALE GENOMIC DNA]</scope>
    <source>
        <strain evidence="4">JCM 15896</strain>
    </source>
</reference>
<sequence length="259" mass="27728">MRHDVDPKKYAASWSDFPPLVQFYNDGAHGTLVAPTWVVTAAHTTFCTDPGTTILVGGEKAIVKRRFVHPDHTPGVSHDLALLELSAPVTHVAPASIYFDDDEQGKIITFIGAGGTGSGIEGQTIDNLENNGVLRLANNVVETADGPLLTFVFNRGNKALPLEGISGGGDSGGPAFIKNGNDYVVLGISSRGEFGIKVGKYGIREYYTRVSFFEEWISDIMHGSEAKRAAVSLSKLTHLMAGLSEENLPQICSDIGIEL</sequence>
<comment type="caution">
    <text evidence="3">The sequence shown here is derived from an EMBL/GenBank/DDBJ whole genome shotgun (WGS) entry which is preliminary data.</text>
</comment>
<keyword evidence="4" id="KW-1185">Reference proteome</keyword>
<gene>
    <name evidence="3" type="ORF">GCM10009114_08620</name>
</gene>
<feature type="domain" description="Peptidase S1" evidence="2">
    <location>
        <begin position="1"/>
        <end position="222"/>
    </location>
</feature>
<dbReference type="PROSITE" id="PS50240">
    <property type="entry name" value="TRYPSIN_DOM"/>
    <property type="match status" value="1"/>
</dbReference>
<evidence type="ECO:0000256" key="1">
    <source>
        <dbReference type="ARBA" id="ARBA00023157"/>
    </source>
</evidence>
<evidence type="ECO:0000313" key="4">
    <source>
        <dbReference type="Proteomes" id="UP001500359"/>
    </source>
</evidence>
<proteinExistence type="predicted"/>
<dbReference type="InterPro" id="IPR043504">
    <property type="entry name" value="Peptidase_S1_PA_chymotrypsin"/>
</dbReference>
<evidence type="ECO:0000259" key="2">
    <source>
        <dbReference type="PROSITE" id="PS50240"/>
    </source>
</evidence>
<evidence type="ECO:0000313" key="3">
    <source>
        <dbReference type="EMBL" id="GAA0854082.1"/>
    </source>
</evidence>
<dbReference type="InterPro" id="IPR001254">
    <property type="entry name" value="Trypsin_dom"/>
</dbReference>
<name>A0ABP3WNM9_9ALTE</name>
<dbReference type="PANTHER" id="PTHR24253">
    <property type="entry name" value="TRANSMEMBRANE PROTEASE SERINE"/>
    <property type="match status" value="1"/>
</dbReference>
<dbReference type="InterPro" id="IPR001314">
    <property type="entry name" value="Peptidase_S1A"/>
</dbReference>
<protein>
    <recommendedName>
        <fullName evidence="2">Peptidase S1 domain-containing protein</fullName>
    </recommendedName>
</protein>